<dbReference type="Proteomes" id="UP000292082">
    <property type="component" value="Unassembled WGS sequence"/>
</dbReference>
<feature type="compositionally biased region" description="Low complexity" evidence="1">
    <location>
        <begin position="993"/>
        <end position="1007"/>
    </location>
</feature>
<feature type="compositionally biased region" description="Low complexity" evidence="1">
    <location>
        <begin position="1105"/>
        <end position="1116"/>
    </location>
</feature>
<feature type="compositionally biased region" description="Low complexity" evidence="1">
    <location>
        <begin position="541"/>
        <end position="550"/>
    </location>
</feature>
<feature type="region of interest" description="Disordered" evidence="1">
    <location>
        <begin position="1105"/>
        <end position="1149"/>
    </location>
</feature>
<feature type="region of interest" description="Disordered" evidence="1">
    <location>
        <begin position="317"/>
        <end position="344"/>
    </location>
</feature>
<feature type="region of interest" description="Disordered" evidence="1">
    <location>
        <begin position="202"/>
        <end position="238"/>
    </location>
</feature>
<feature type="region of interest" description="Disordered" evidence="1">
    <location>
        <begin position="384"/>
        <end position="405"/>
    </location>
</feature>
<feature type="compositionally biased region" description="Polar residues" evidence="1">
    <location>
        <begin position="728"/>
        <end position="738"/>
    </location>
</feature>
<organism evidence="2 3">
    <name type="scientific">Dichomitus squalens</name>
    <dbReference type="NCBI Taxonomy" id="114155"/>
    <lineage>
        <taxon>Eukaryota</taxon>
        <taxon>Fungi</taxon>
        <taxon>Dikarya</taxon>
        <taxon>Basidiomycota</taxon>
        <taxon>Agaricomycotina</taxon>
        <taxon>Agaricomycetes</taxon>
        <taxon>Polyporales</taxon>
        <taxon>Polyporaceae</taxon>
        <taxon>Dichomitus</taxon>
    </lineage>
</organism>
<gene>
    <name evidence="2" type="ORF">BD310DRAFT_965140</name>
</gene>
<name>A0A4Q9P9Z8_9APHY</name>
<feature type="compositionally biased region" description="Low complexity" evidence="1">
    <location>
        <begin position="825"/>
        <end position="845"/>
    </location>
</feature>
<feature type="region of interest" description="Disordered" evidence="1">
    <location>
        <begin position="586"/>
        <end position="605"/>
    </location>
</feature>
<dbReference type="STRING" id="114155.A0A4Q9P9Z8"/>
<feature type="compositionally biased region" description="Polar residues" evidence="1">
    <location>
        <begin position="1167"/>
        <end position="1187"/>
    </location>
</feature>
<feature type="region of interest" description="Disordered" evidence="1">
    <location>
        <begin position="488"/>
        <end position="518"/>
    </location>
</feature>
<dbReference type="AlphaFoldDB" id="A0A4Q9P9Z8"/>
<evidence type="ECO:0000313" key="2">
    <source>
        <dbReference type="EMBL" id="TBU63077.1"/>
    </source>
</evidence>
<keyword evidence="3" id="KW-1185">Reference proteome</keyword>
<feature type="compositionally biased region" description="Polar residues" evidence="1">
    <location>
        <begin position="202"/>
        <end position="237"/>
    </location>
</feature>
<feature type="region of interest" description="Disordered" evidence="1">
    <location>
        <begin position="613"/>
        <end position="738"/>
    </location>
</feature>
<feature type="compositionally biased region" description="Basic and acidic residues" evidence="1">
    <location>
        <begin position="384"/>
        <end position="399"/>
    </location>
</feature>
<feature type="compositionally biased region" description="Basic and acidic residues" evidence="1">
    <location>
        <begin position="696"/>
        <end position="710"/>
    </location>
</feature>
<feature type="compositionally biased region" description="Low complexity" evidence="1">
    <location>
        <begin position="903"/>
        <end position="915"/>
    </location>
</feature>
<feature type="compositionally biased region" description="Basic residues" evidence="1">
    <location>
        <begin position="96"/>
        <end position="105"/>
    </location>
</feature>
<sequence>MVPSTSTAKPSVPSFDPFTRSDSIASSVQSAGLRRRSRTRTRSLAPSKRGRSQGQSAGSKYESDSCESFLDLDDVPPVPTVVYDEPEEMTAEEKRRVKQARRRSRTVGPESRPEPGALRQDMPQMSRARSAVDVREVPFEQIRGRQAKSDTGSIKAAKAKLRGLSLPRRNLRQHSPSDESSQASPLTPFGFGEGAAVHIVSRSSNPRDSILTQNSTTSSSLYPASTSVGTRTESSMPYTYDEGDLSYPEIVTQDHSEFDPDDVSYRLRLLLNNSYFLPPAHTKPSPFSLSPLSAEAAKKAKPANAGFLDFFRLGKSKSKPTSPVPGSPPAVDNAGPILRTTSDTPTASDFLLRAQQQPLIPPPVVPPASRVVVLRERMDDLATAAKESEKELRSRDTRKTKTQTTPRDRFVDDIIDPTDAVDLPPQLVDSMFAVQASAAYGLGPQESLNAAVLADRLVPGSPGIWSISSEEESWRKDLLHQAVSHSLADTPDHSFSSSASSRAGWPLASPPPQSEASFRTPAMLEVQKAKVGQRIVENLSIHSESSSKSPPLSPSVGQQPPVQSMPLSSGEKSPLAAEHPLLSIAGPPARAETPAHMPLPLAPAPRKQLFNPLYSLSQPDLSEPVAKVGDAAPGSSSASYHTVRKATSTPGLSGAEDHVAEQPTVSLSPPPLPVRGISPELRELEGMPSFTTATRSRSESESRYSSDEMSFRTPMDTDVEHSGARPSMTLSLPSGRPSISVSISEYSMPSPTASAFGDAVFGSCRPPSVMSRRSIASHVAPSTHSLPELPLHPPITPRSVTSPPPRISSSVSPTELPIPPRPRAARPTYRPSTSTTNSRSSNSRSRPPPDSPAVSELGPTQEASINLSYSSASTASSPSAPLAARRGLGGPLTLTIPRGMQRPIIHSAPAPASPADFFDQIQTTFHNAMDDLDTSDESESEDELSLDGAENARSRFNPGPPGETPTTLRTQPPTPGGENVETAEVFVEPRTQAISNRASSSSARPSIMRLGNHSTPQLSPASSRSLQEPLPQFTYDRKKPISNVVDFNRRSSTSSRSPFSKKGKGIAHVPTSPLLPIGALPSSPIAPGTSFGRVSVSSMSSAVAVSVARSTESVSSGRKRPATAPDDKGKSRAGERKPQRESILRFDGMLTQHLAAERDRMKRITSDYLSPSATSSPVQTRPSLQLP</sequence>
<reference evidence="2 3" key="1">
    <citation type="submission" date="2019-01" db="EMBL/GenBank/DDBJ databases">
        <title>Draft genome sequences of three monokaryotic isolates of the white-rot basidiomycete fungus Dichomitus squalens.</title>
        <authorList>
            <consortium name="DOE Joint Genome Institute"/>
            <person name="Lopez S.C."/>
            <person name="Andreopoulos B."/>
            <person name="Pangilinan J."/>
            <person name="Lipzen A."/>
            <person name="Riley R."/>
            <person name="Ahrendt S."/>
            <person name="Ng V."/>
            <person name="Barry K."/>
            <person name="Daum C."/>
            <person name="Grigoriev I.V."/>
            <person name="Hilden K.S."/>
            <person name="Makela M.R."/>
            <person name="de Vries R.P."/>
        </authorList>
    </citation>
    <scope>NUCLEOTIDE SEQUENCE [LARGE SCALE GENOMIC DNA]</scope>
    <source>
        <strain evidence="2 3">CBS 464.89</strain>
    </source>
</reference>
<feature type="region of interest" description="Disordered" evidence="1">
    <location>
        <begin position="769"/>
        <end position="1070"/>
    </location>
</feature>
<feature type="compositionally biased region" description="Polar residues" evidence="1">
    <location>
        <begin position="634"/>
        <end position="651"/>
    </location>
</feature>
<feature type="region of interest" description="Disordered" evidence="1">
    <location>
        <begin position="541"/>
        <end position="574"/>
    </location>
</feature>
<evidence type="ECO:0000256" key="1">
    <source>
        <dbReference type="SAM" id="MobiDB-lite"/>
    </source>
</evidence>
<feature type="compositionally biased region" description="Pro residues" evidence="1">
    <location>
        <begin position="790"/>
        <end position="806"/>
    </location>
</feature>
<feature type="region of interest" description="Disordered" evidence="1">
    <location>
        <begin position="1"/>
        <end position="190"/>
    </location>
</feature>
<evidence type="ECO:0000313" key="3">
    <source>
        <dbReference type="Proteomes" id="UP000292082"/>
    </source>
</evidence>
<feature type="compositionally biased region" description="Polar residues" evidence="1">
    <location>
        <begin position="20"/>
        <end position="30"/>
    </location>
</feature>
<accession>A0A4Q9P9Z8</accession>
<feature type="compositionally biased region" description="Acidic residues" evidence="1">
    <location>
        <begin position="930"/>
        <end position="945"/>
    </location>
</feature>
<feature type="compositionally biased region" description="Basic and acidic residues" evidence="1">
    <location>
        <begin position="1125"/>
        <end position="1144"/>
    </location>
</feature>
<feature type="region of interest" description="Disordered" evidence="1">
    <location>
        <begin position="1162"/>
        <end position="1187"/>
    </location>
</feature>
<proteinExistence type="predicted"/>
<feature type="compositionally biased region" description="Polar residues" evidence="1">
    <location>
        <begin position="1012"/>
        <end position="1026"/>
    </location>
</feature>
<feature type="compositionally biased region" description="Low complexity" evidence="1">
    <location>
        <begin position="863"/>
        <end position="884"/>
    </location>
</feature>
<protein>
    <submittedName>
        <fullName evidence="2">Uncharacterized protein</fullName>
    </submittedName>
</protein>
<feature type="compositionally biased region" description="Polar residues" evidence="1">
    <location>
        <begin position="556"/>
        <end position="571"/>
    </location>
</feature>
<dbReference type="EMBL" id="ML145091">
    <property type="protein sequence ID" value="TBU63077.1"/>
    <property type="molecule type" value="Genomic_DNA"/>
</dbReference>